<feature type="compositionally biased region" description="Polar residues" evidence="1">
    <location>
        <begin position="1"/>
        <end position="10"/>
    </location>
</feature>
<evidence type="ECO:0000313" key="2">
    <source>
        <dbReference type="EMBL" id="PIC49465.1"/>
    </source>
</evidence>
<name>A0A2G5VCF9_9PELO</name>
<keyword evidence="3" id="KW-1185">Reference proteome</keyword>
<dbReference type="Proteomes" id="UP000230233">
    <property type="component" value="Chromosome II"/>
</dbReference>
<comment type="caution">
    <text evidence="2">The sequence shown here is derived from an EMBL/GenBank/DDBJ whole genome shotgun (WGS) entry which is preliminary data.</text>
</comment>
<evidence type="ECO:0000256" key="1">
    <source>
        <dbReference type="SAM" id="MobiDB-lite"/>
    </source>
</evidence>
<organism evidence="2 3">
    <name type="scientific">Caenorhabditis nigoni</name>
    <dbReference type="NCBI Taxonomy" id="1611254"/>
    <lineage>
        <taxon>Eukaryota</taxon>
        <taxon>Metazoa</taxon>
        <taxon>Ecdysozoa</taxon>
        <taxon>Nematoda</taxon>
        <taxon>Chromadorea</taxon>
        <taxon>Rhabditida</taxon>
        <taxon>Rhabditina</taxon>
        <taxon>Rhabditomorpha</taxon>
        <taxon>Rhabditoidea</taxon>
        <taxon>Rhabditidae</taxon>
        <taxon>Peloderinae</taxon>
        <taxon>Caenorhabditis</taxon>
    </lineage>
</organism>
<dbReference type="OrthoDB" id="10497973at2759"/>
<sequence length="106" mass="12264">MIFQVQSNRRLSAARKANEKDQGAKNEVRGAKNAQKVLDPRHPLPGATQQTPKPGPPLDVDRTLGRGSIWRKPEEFEGPGEEEEEKKKKKDTWMWMERREYLVKLI</sequence>
<reference evidence="3" key="1">
    <citation type="submission" date="2017-10" db="EMBL/GenBank/DDBJ databases">
        <title>Rapid genome shrinkage in a self-fertile nematode reveals novel sperm competition proteins.</title>
        <authorList>
            <person name="Yin D."/>
            <person name="Schwarz E.M."/>
            <person name="Thomas C.G."/>
            <person name="Felde R.L."/>
            <person name="Korf I.F."/>
            <person name="Cutter A.D."/>
            <person name="Schartner C.M."/>
            <person name="Ralston E.J."/>
            <person name="Meyer B.J."/>
            <person name="Haag E.S."/>
        </authorList>
    </citation>
    <scope>NUCLEOTIDE SEQUENCE [LARGE SCALE GENOMIC DNA]</scope>
    <source>
        <strain evidence="3">JU1422</strain>
    </source>
</reference>
<dbReference type="AlphaFoldDB" id="A0A2G5VCF9"/>
<feature type="compositionally biased region" description="Basic and acidic residues" evidence="1">
    <location>
        <begin position="16"/>
        <end position="30"/>
    </location>
</feature>
<protein>
    <submittedName>
        <fullName evidence="2">Uncharacterized protein</fullName>
    </submittedName>
</protein>
<accession>A0A2G5VCF9</accession>
<evidence type="ECO:0000313" key="3">
    <source>
        <dbReference type="Proteomes" id="UP000230233"/>
    </source>
</evidence>
<gene>
    <name evidence="2" type="primary">Cnig_chr_II.g8062</name>
    <name evidence="2" type="ORF">B9Z55_008062</name>
</gene>
<feature type="region of interest" description="Disordered" evidence="1">
    <location>
        <begin position="1"/>
        <end position="90"/>
    </location>
</feature>
<dbReference type="EMBL" id="PDUG01000002">
    <property type="protein sequence ID" value="PIC49465.1"/>
    <property type="molecule type" value="Genomic_DNA"/>
</dbReference>
<proteinExistence type="predicted"/>